<dbReference type="PANTHER" id="PTHR13483:SF3">
    <property type="entry name" value="BOX C_D SNORNA PROTEIN 1"/>
    <property type="match status" value="1"/>
</dbReference>
<dbReference type="Gene3D" id="3.30.60.190">
    <property type="match status" value="1"/>
</dbReference>
<evidence type="ECO:0000256" key="5">
    <source>
        <dbReference type="ARBA" id="ARBA00049598"/>
    </source>
</evidence>
<reference evidence="10 11" key="1">
    <citation type="submission" date="2024-04" db="EMBL/GenBank/DDBJ databases">
        <title>Symmetric and asymmetric DNA N6-adenine methylation regulates different biological responses in Mucorales.</title>
        <authorList>
            <consortium name="Lawrence Berkeley National Laboratory"/>
            <person name="Lax C."/>
            <person name="Mondo S.J."/>
            <person name="Osorio-Concepcion M."/>
            <person name="Muszewska A."/>
            <person name="Corrochano-Luque M."/>
            <person name="Gutierrez G."/>
            <person name="Riley R."/>
            <person name="Lipzen A."/>
            <person name="Guo J."/>
            <person name="Hundley H."/>
            <person name="Amirebrahimi M."/>
            <person name="Ng V."/>
            <person name="Lorenzo-Gutierrez D."/>
            <person name="Binder U."/>
            <person name="Yang J."/>
            <person name="Song Y."/>
            <person name="Canovas D."/>
            <person name="Navarro E."/>
            <person name="Freitag M."/>
            <person name="Gabaldon T."/>
            <person name="Grigoriev I.V."/>
            <person name="Corrochano L.M."/>
            <person name="Nicolas F.E."/>
            <person name="Garre V."/>
        </authorList>
    </citation>
    <scope>NUCLEOTIDE SEQUENCE [LARGE SCALE GENOMIC DNA]</scope>
    <source>
        <strain evidence="10 11">L51</strain>
    </source>
</reference>
<dbReference type="InterPro" id="IPR007529">
    <property type="entry name" value="Znf_HIT"/>
</dbReference>
<evidence type="ECO:0000256" key="6">
    <source>
        <dbReference type="ARBA" id="ARBA00049654"/>
    </source>
</evidence>
<comment type="caution">
    <text evidence="10">The sequence shown here is derived from an EMBL/GenBank/DDBJ whole genome shotgun (WGS) entry which is preliminary data.</text>
</comment>
<evidence type="ECO:0000256" key="1">
    <source>
        <dbReference type="ARBA" id="ARBA00022553"/>
    </source>
</evidence>
<dbReference type="PANTHER" id="PTHR13483">
    <property type="entry name" value="BOX C_D SNORNA PROTEIN 1-RELATED"/>
    <property type="match status" value="1"/>
</dbReference>
<gene>
    <name evidence="10" type="ORF">J3Q64DRAFT_1757809</name>
</gene>
<feature type="region of interest" description="Disordered" evidence="8">
    <location>
        <begin position="326"/>
        <end position="369"/>
    </location>
</feature>
<keyword evidence="11" id="KW-1185">Reference proteome</keyword>
<dbReference type="Pfam" id="PF25790">
    <property type="entry name" value="BCD1"/>
    <property type="match status" value="1"/>
</dbReference>
<dbReference type="CDD" id="cd23023">
    <property type="entry name" value="zf-HIT_BCD1"/>
    <property type="match status" value="1"/>
</dbReference>
<accession>A0ABR3AS84</accession>
<proteinExistence type="inferred from homology"/>
<evidence type="ECO:0000256" key="4">
    <source>
        <dbReference type="ARBA" id="ARBA00022833"/>
    </source>
</evidence>
<keyword evidence="3 7" id="KW-0863">Zinc-finger</keyword>
<evidence type="ECO:0000259" key="9">
    <source>
        <dbReference type="PROSITE" id="PS51083"/>
    </source>
</evidence>
<feature type="region of interest" description="Disordered" evidence="8">
    <location>
        <begin position="1"/>
        <end position="42"/>
    </location>
</feature>
<keyword evidence="4" id="KW-0862">Zinc</keyword>
<keyword evidence="1" id="KW-0597">Phosphoprotein</keyword>
<protein>
    <recommendedName>
        <fullName evidence="9">HIT-type domain-containing protein</fullName>
    </recommendedName>
</protein>
<feature type="compositionally biased region" description="Basic and acidic residues" evidence="8">
    <location>
        <begin position="360"/>
        <end position="369"/>
    </location>
</feature>
<dbReference type="EMBL" id="JBCLYO010000019">
    <property type="protein sequence ID" value="KAL0080847.1"/>
    <property type="molecule type" value="Genomic_DNA"/>
</dbReference>
<evidence type="ECO:0000256" key="8">
    <source>
        <dbReference type="SAM" id="MobiDB-lite"/>
    </source>
</evidence>
<feature type="compositionally biased region" description="Basic and acidic residues" evidence="8">
    <location>
        <begin position="326"/>
        <end position="346"/>
    </location>
</feature>
<feature type="domain" description="HIT-type" evidence="9">
    <location>
        <begin position="72"/>
        <end position="106"/>
    </location>
</feature>
<dbReference type="PROSITE" id="PS51083">
    <property type="entry name" value="ZF_HIT"/>
    <property type="match status" value="1"/>
</dbReference>
<dbReference type="InterPro" id="IPR057721">
    <property type="entry name" value="BCD1_alpha/beta"/>
</dbReference>
<dbReference type="Pfam" id="PF04438">
    <property type="entry name" value="zf-HIT"/>
    <property type="match status" value="1"/>
</dbReference>
<evidence type="ECO:0000256" key="3">
    <source>
        <dbReference type="ARBA" id="ARBA00022771"/>
    </source>
</evidence>
<evidence type="ECO:0000313" key="10">
    <source>
        <dbReference type="EMBL" id="KAL0080847.1"/>
    </source>
</evidence>
<dbReference type="Proteomes" id="UP001448207">
    <property type="component" value="Unassembled WGS sequence"/>
</dbReference>
<dbReference type="InterPro" id="IPR051639">
    <property type="entry name" value="BCD1"/>
</dbReference>
<comment type="similarity">
    <text evidence="6">Belongs to the BCD1 family.</text>
</comment>
<evidence type="ECO:0000256" key="2">
    <source>
        <dbReference type="ARBA" id="ARBA00022723"/>
    </source>
</evidence>
<keyword evidence="2" id="KW-0479">Metal-binding</keyword>
<dbReference type="SUPFAM" id="SSF144232">
    <property type="entry name" value="HIT/MYND zinc finger-like"/>
    <property type="match status" value="1"/>
</dbReference>
<evidence type="ECO:0000256" key="7">
    <source>
        <dbReference type="PROSITE-ProRule" id="PRU00453"/>
    </source>
</evidence>
<sequence length="369" mass="42281">MDSVQDESQTTLTSNEPTIEATNESSEIPTDHQPSTIENNTHDMTFTLGADGQVDIEMNVKKPPTTAAPGPCEQCHDQTWKYKCPRCDMRTCSLACVKQHKAEKECSGERSKTHFVPMKQYTERDMMSDYVYLEDTSRKSDTLTRERLRAFPENNGGKHIDSRIKHLVRQARQLGINFDVLPTGMSRAKSNTSNYSSNKKQIYWSIECIFCHKDRRERILDHSIPSGMPLRSFFENMLFSERPIGKTPYSLFRHQVQDFVDAGMGRYVIGLKKEGLPKKSFVNITSYLDKPINESLRGERIIEFPTLYIWLEGNVEPEIELLDKEEYTPKIADKPKGNRNGEKPAEEVAIQMPMEASTEEPPKSKTQDI</sequence>
<organism evidence="10 11">
    <name type="scientific">Phycomyces blakesleeanus</name>
    <dbReference type="NCBI Taxonomy" id="4837"/>
    <lineage>
        <taxon>Eukaryota</taxon>
        <taxon>Fungi</taxon>
        <taxon>Fungi incertae sedis</taxon>
        <taxon>Mucoromycota</taxon>
        <taxon>Mucoromycotina</taxon>
        <taxon>Mucoromycetes</taxon>
        <taxon>Mucorales</taxon>
        <taxon>Phycomycetaceae</taxon>
        <taxon>Phycomyces</taxon>
    </lineage>
</organism>
<comment type="function">
    <text evidence="5">Required for box C/D snoRNAs accumulation involved in snoRNA processing, snoRNA transport to the nucleolus and ribosome biogenesis.</text>
</comment>
<name>A0ABR3AS84_PHYBL</name>
<evidence type="ECO:0000313" key="11">
    <source>
        <dbReference type="Proteomes" id="UP001448207"/>
    </source>
</evidence>